<feature type="transmembrane region" description="Helical" evidence="1">
    <location>
        <begin position="112"/>
        <end position="134"/>
    </location>
</feature>
<dbReference type="GeneID" id="19685812"/>
<name>A0A060AEY0_9CAUD</name>
<evidence type="ECO:0000256" key="1">
    <source>
        <dbReference type="SAM" id="Phobius"/>
    </source>
</evidence>
<accession>A0A060AEY0</accession>
<organism evidence="2 3">
    <name type="scientific">Staphylococcus phage 6ec</name>
    <dbReference type="NCBI Taxonomy" id="1500386"/>
    <lineage>
        <taxon>Viruses</taxon>
        <taxon>Duplodnaviria</taxon>
        <taxon>Heunggongvirae</taxon>
        <taxon>Uroviricota</taxon>
        <taxon>Caudoviricetes</taxon>
        <taxon>Sextaecvirus</taxon>
        <taxon>Sextaecvirus sextaec</taxon>
    </lineage>
</organism>
<proteinExistence type="predicted"/>
<keyword evidence="1" id="KW-0472">Membrane</keyword>
<gene>
    <name evidence="2" type="ORF">PHAGE6E_70</name>
</gene>
<dbReference type="EMBL" id="KJ804259">
    <property type="protein sequence ID" value="AIA64096.1"/>
    <property type="molecule type" value="Genomic_DNA"/>
</dbReference>
<dbReference type="KEGG" id="vg:19685812"/>
<dbReference type="RefSeq" id="YP_009042575.1">
    <property type="nucleotide sequence ID" value="NC_024355.1"/>
</dbReference>
<protein>
    <submittedName>
        <fullName evidence="2">Uncharacterized protein</fullName>
    </submittedName>
</protein>
<feature type="transmembrane region" description="Helical" evidence="1">
    <location>
        <begin position="54"/>
        <end position="76"/>
    </location>
</feature>
<feature type="transmembrane region" description="Helical" evidence="1">
    <location>
        <begin position="12"/>
        <end position="42"/>
    </location>
</feature>
<keyword evidence="3" id="KW-1185">Reference proteome</keyword>
<sequence>MDFIKRLFKNLWEYLILPIILVLLVLAGIVIIIGVISFIAILPSLLLNHFNIQSYILTIPAMIWFFSVFSIVIIFLNDFNQEEKVKWYNLLLCGVLGGCVFSILALCFIYPILILYIILTIIVIAVIVIIIVTIKEGKD</sequence>
<dbReference type="Proteomes" id="UP000026999">
    <property type="component" value="Segment"/>
</dbReference>
<reference evidence="2 3" key="1">
    <citation type="journal article" date="2014" name="Genome Announc.">
        <title>Complete Genome Sequence of a Staphylococcus epidermidis Bacteriophage Isolated from the Anterior Nares of Humans.</title>
        <authorList>
            <person name="Aswani V.H."/>
            <person name="Tremblay D.M."/>
            <person name="Moineau S."/>
            <person name="Shukla S.K."/>
        </authorList>
    </citation>
    <scope>NUCLEOTIDE SEQUENCE [LARGE SCALE GENOMIC DNA]</scope>
</reference>
<keyword evidence="1" id="KW-0812">Transmembrane</keyword>
<evidence type="ECO:0000313" key="2">
    <source>
        <dbReference type="EMBL" id="AIA64096.1"/>
    </source>
</evidence>
<feature type="transmembrane region" description="Helical" evidence="1">
    <location>
        <begin position="88"/>
        <end position="106"/>
    </location>
</feature>
<keyword evidence="1" id="KW-1133">Transmembrane helix</keyword>
<evidence type="ECO:0000313" key="3">
    <source>
        <dbReference type="Proteomes" id="UP000026999"/>
    </source>
</evidence>